<evidence type="ECO:0008006" key="3">
    <source>
        <dbReference type="Google" id="ProtNLM"/>
    </source>
</evidence>
<sequence>MFELNVVGMWVVDKFQDVHNHPLTTTPSKVIEHHSHSKYHRTSVCKSLAVGLNNKGLKTISDKVVNVMKPSEEDDVSL</sequence>
<dbReference type="EMBL" id="JAVXUP010001003">
    <property type="protein sequence ID" value="KAK3017433.1"/>
    <property type="molecule type" value="Genomic_DNA"/>
</dbReference>
<organism evidence="1 2">
    <name type="scientific">Escallonia herrerae</name>
    <dbReference type="NCBI Taxonomy" id="1293975"/>
    <lineage>
        <taxon>Eukaryota</taxon>
        <taxon>Viridiplantae</taxon>
        <taxon>Streptophyta</taxon>
        <taxon>Embryophyta</taxon>
        <taxon>Tracheophyta</taxon>
        <taxon>Spermatophyta</taxon>
        <taxon>Magnoliopsida</taxon>
        <taxon>eudicotyledons</taxon>
        <taxon>Gunneridae</taxon>
        <taxon>Pentapetalae</taxon>
        <taxon>asterids</taxon>
        <taxon>campanulids</taxon>
        <taxon>Escalloniales</taxon>
        <taxon>Escalloniaceae</taxon>
        <taxon>Escallonia</taxon>
    </lineage>
</organism>
<dbReference type="Proteomes" id="UP001188597">
    <property type="component" value="Unassembled WGS sequence"/>
</dbReference>
<gene>
    <name evidence="1" type="ORF">RJ639_007591</name>
</gene>
<accession>A0AA88W0H2</accession>
<protein>
    <recommendedName>
        <fullName evidence="3">Protein FAR1-RELATED SEQUENCE</fullName>
    </recommendedName>
</protein>
<dbReference type="AlphaFoldDB" id="A0AA88W0H2"/>
<evidence type="ECO:0000313" key="2">
    <source>
        <dbReference type="Proteomes" id="UP001188597"/>
    </source>
</evidence>
<reference evidence="1" key="1">
    <citation type="submission" date="2022-12" db="EMBL/GenBank/DDBJ databases">
        <title>Draft genome assemblies for two species of Escallonia (Escalloniales).</title>
        <authorList>
            <person name="Chanderbali A."/>
            <person name="Dervinis C."/>
            <person name="Anghel I."/>
            <person name="Soltis D."/>
            <person name="Soltis P."/>
            <person name="Zapata F."/>
        </authorList>
    </citation>
    <scope>NUCLEOTIDE SEQUENCE</scope>
    <source>
        <strain evidence="1">UCBG64.0493</strain>
        <tissue evidence="1">Leaf</tissue>
    </source>
</reference>
<evidence type="ECO:0000313" key="1">
    <source>
        <dbReference type="EMBL" id="KAK3017433.1"/>
    </source>
</evidence>
<keyword evidence="2" id="KW-1185">Reference proteome</keyword>
<comment type="caution">
    <text evidence="1">The sequence shown here is derived from an EMBL/GenBank/DDBJ whole genome shotgun (WGS) entry which is preliminary data.</text>
</comment>
<name>A0AA88W0H2_9ASTE</name>
<proteinExistence type="predicted"/>